<evidence type="ECO:0000256" key="7">
    <source>
        <dbReference type="ARBA" id="ARBA00023242"/>
    </source>
</evidence>
<feature type="compositionally biased region" description="Low complexity" evidence="9">
    <location>
        <begin position="22"/>
        <end position="35"/>
    </location>
</feature>
<evidence type="ECO:0000256" key="1">
    <source>
        <dbReference type="ARBA" id="ARBA00004604"/>
    </source>
</evidence>
<name>A0ABQ9YER9_9EUKA</name>
<comment type="subcellular location">
    <subcellularLocation>
        <location evidence="1 8">Nucleus</location>
        <location evidence="1 8">Nucleolus</location>
    </subcellularLocation>
</comment>
<protein>
    <recommendedName>
        <fullName evidence="8">Ribosomal RNA-processing protein 8</fullName>
        <ecNumber evidence="8">2.1.1.-</ecNumber>
    </recommendedName>
</protein>
<dbReference type="PANTHER" id="PTHR12787">
    <property type="entry name" value="RIBOSOMAL RNA-PROCESSING PROTEIN 8"/>
    <property type="match status" value="1"/>
</dbReference>
<keyword evidence="5 8" id="KW-0808">Transferase</keyword>
<dbReference type="PANTHER" id="PTHR12787:SF0">
    <property type="entry name" value="RIBOSOMAL RNA-PROCESSING PROTEIN 8"/>
    <property type="match status" value="1"/>
</dbReference>
<sequence>MTSVPPTITKTKRLHSTKLRKSSSSPSPPGDKLSSFASIAVGRKSDKDETRSSKSTKKARHPSSNDFQKRVEARLKGGKFRFINEQLYTVTGDAAKKSFKKDPSLFKTYHEGYREQVAQWPSNPLDIIIGELSTRKNLIIADMGCGEGRLAESCPDCTVHSFDLLRHKPFITVANLAKLPLEDQSVHIAVSCLSLMGVDWALFVQEAYRILKPGGLFRVAEVKSRIEDRQDFLDVFTRCGFVNKTYDDRNKMFVMCSFIKPKSGAVIPKLSDGEVLELSATMQPCIYKKR</sequence>
<dbReference type="GO" id="GO:0008168">
    <property type="term" value="F:methyltransferase activity"/>
    <property type="evidence" value="ECO:0007669"/>
    <property type="project" value="UniProtKB-KW"/>
</dbReference>
<comment type="similarity">
    <text evidence="2 8">Belongs to the methyltransferase superfamily. RRP8 family.</text>
</comment>
<evidence type="ECO:0000256" key="3">
    <source>
        <dbReference type="ARBA" id="ARBA00022552"/>
    </source>
</evidence>
<dbReference type="InterPro" id="IPR042036">
    <property type="entry name" value="RRP8_N"/>
</dbReference>
<evidence type="ECO:0000256" key="4">
    <source>
        <dbReference type="ARBA" id="ARBA00022603"/>
    </source>
</evidence>
<dbReference type="Pfam" id="PF05148">
    <property type="entry name" value="Methyltransf_8"/>
    <property type="match status" value="1"/>
</dbReference>
<dbReference type="Proteomes" id="UP001281761">
    <property type="component" value="Unassembled WGS sequence"/>
</dbReference>
<comment type="caution">
    <text evidence="10">The sequence shown here is derived from an EMBL/GenBank/DDBJ whole genome shotgun (WGS) entry which is preliminary data.</text>
</comment>
<evidence type="ECO:0000256" key="6">
    <source>
        <dbReference type="ARBA" id="ARBA00022691"/>
    </source>
</evidence>
<accession>A0ABQ9YER9</accession>
<dbReference type="EC" id="2.1.1.-" evidence="8"/>
<dbReference type="InterPro" id="IPR007823">
    <property type="entry name" value="RRP8"/>
</dbReference>
<organism evidence="10 11">
    <name type="scientific">Blattamonas nauphoetae</name>
    <dbReference type="NCBI Taxonomy" id="2049346"/>
    <lineage>
        <taxon>Eukaryota</taxon>
        <taxon>Metamonada</taxon>
        <taxon>Preaxostyla</taxon>
        <taxon>Oxymonadida</taxon>
        <taxon>Blattamonas</taxon>
    </lineage>
</organism>
<dbReference type="Gene3D" id="1.10.10.2150">
    <property type="entry name" value="Ribosomal RNA-processing protein 8, N-terminal domain"/>
    <property type="match status" value="1"/>
</dbReference>
<comment type="function">
    <text evidence="8">Probable methyltransferase required to silence rDNA.</text>
</comment>
<feature type="compositionally biased region" description="Basic residues" evidence="9">
    <location>
        <begin position="10"/>
        <end position="21"/>
    </location>
</feature>
<evidence type="ECO:0000256" key="9">
    <source>
        <dbReference type="SAM" id="MobiDB-lite"/>
    </source>
</evidence>
<keyword evidence="4 8" id="KW-0489">Methyltransferase</keyword>
<keyword evidence="11" id="KW-1185">Reference proteome</keyword>
<evidence type="ECO:0000256" key="5">
    <source>
        <dbReference type="ARBA" id="ARBA00022679"/>
    </source>
</evidence>
<keyword evidence="3 8" id="KW-0698">rRNA processing</keyword>
<dbReference type="GO" id="GO:0032259">
    <property type="term" value="P:methylation"/>
    <property type="evidence" value="ECO:0007669"/>
    <property type="project" value="UniProtKB-KW"/>
</dbReference>
<evidence type="ECO:0000256" key="8">
    <source>
        <dbReference type="RuleBase" id="RU365074"/>
    </source>
</evidence>
<evidence type="ECO:0000313" key="10">
    <source>
        <dbReference type="EMBL" id="KAK2962260.1"/>
    </source>
</evidence>
<feature type="compositionally biased region" description="Basic and acidic residues" evidence="9">
    <location>
        <begin position="43"/>
        <end position="52"/>
    </location>
</feature>
<dbReference type="InterPro" id="IPR029063">
    <property type="entry name" value="SAM-dependent_MTases_sf"/>
</dbReference>
<feature type="region of interest" description="Disordered" evidence="9">
    <location>
        <begin position="1"/>
        <end position="68"/>
    </location>
</feature>
<dbReference type="SUPFAM" id="SSF53335">
    <property type="entry name" value="S-adenosyl-L-methionine-dependent methyltransferases"/>
    <property type="match status" value="1"/>
</dbReference>
<reference evidence="10 11" key="1">
    <citation type="journal article" date="2022" name="bioRxiv">
        <title>Genomics of Preaxostyla Flagellates Illuminates Evolutionary Transitions and the Path Towards Mitochondrial Loss.</title>
        <authorList>
            <person name="Novak L.V.F."/>
            <person name="Treitli S.C."/>
            <person name="Pyrih J."/>
            <person name="Halakuc P."/>
            <person name="Pipaliya S.V."/>
            <person name="Vacek V."/>
            <person name="Brzon O."/>
            <person name="Soukal P."/>
            <person name="Eme L."/>
            <person name="Dacks J.B."/>
            <person name="Karnkowska A."/>
            <person name="Elias M."/>
            <person name="Hampl V."/>
        </authorList>
    </citation>
    <scope>NUCLEOTIDE SEQUENCE [LARGE SCALE GENOMIC DNA]</scope>
    <source>
        <strain evidence="10">NAU3</strain>
        <tissue evidence="10">Gut</tissue>
    </source>
</reference>
<dbReference type="Gene3D" id="3.40.50.150">
    <property type="entry name" value="Vaccinia Virus protein VP39"/>
    <property type="match status" value="1"/>
</dbReference>
<dbReference type="CDD" id="cd02440">
    <property type="entry name" value="AdoMet_MTases"/>
    <property type="match status" value="1"/>
</dbReference>
<evidence type="ECO:0000256" key="2">
    <source>
        <dbReference type="ARBA" id="ARBA00006301"/>
    </source>
</evidence>
<gene>
    <name evidence="10" type="ORF">BLNAU_2920</name>
</gene>
<proteinExistence type="inferred from homology"/>
<keyword evidence="7 8" id="KW-0539">Nucleus</keyword>
<dbReference type="EMBL" id="JARBJD010000012">
    <property type="protein sequence ID" value="KAK2962260.1"/>
    <property type="molecule type" value="Genomic_DNA"/>
</dbReference>
<keyword evidence="6 8" id="KW-0949">S-adenosyl-L-methionine</keyword>
<evidence type="ECO:0000313" key="11">
    <source>
        <dbReference type="Proteomes" id="UP001281761"/>
    </source>
</evidence>